<name>A0A7L0UU71_9PASE</name>
<gene>
    <name evidence="8" type="primary">Col26a1</name>
    <name evidence="8" type="ORF">LEPASP_R03080</name>
</gene>
<dbReference type="PROSITE" id="PS51041">
    <property type="entry name" value="EMI"/>
    <property type="match status" value="1"/>
</dbReference>
<feature type="non-terminal residue" evidence="8">
    <location>
        <position position="1"/>
    </location>
</feature>
<dbReference type="Proteomes" id="UP000558164">
    <property type="component" value="Unassembled WGS sequence"/>
</dbReference>
<keyword evidence="4" id="KW-1015">Disulfide bond</keyword>
<keyword evidence="3 6" id="KW-0732">Signal</keyword>
<feature type="region of interest" description="Disordered" evidence="5">
    <location>
        <begin position="193"/>
        <end position="268"/>
    </location>
</feature>
<dbReference type="PANTHER" id="PTHR15427">
    <property type="entry name" value="EMILIN ELASTIN MICROFIBRIL INTERFACE-LOCATED PROTEIN ELASTIN MICROFIBRIL INTERFACER"/>
    <property type="match status" value="1"/>
</dbReference>
<comment type="subcellular location">
    <subcellularLocation>
        <location evidence="1">Secreted</location>
    </subcellularLocation>
</comment>
<evidence type="ECO:0000256" key="6">
    <source>
        <dbReference type="SAM" id="SignalP"/>
    </source>
</evidence>
<dbReference type="GO" id="GO:0005581">
    <property type="term" value="C:collagen trimer"/>
    <property type="evidence" value="ECO:0007669"/>
    <property type="project" value="UniProtKB-KW"/>
</dbReference>
<dbReference type="Pfam" id="PF07546">
    <property type="entry name" value="EMI"/>
    <property type="match status" value="1"/>
</dbReference>
<dbReference type="OrthoDB" id="10071545at2759"/>
<dbReference type="Pfam" id="PF01391">
    <property type="entry name" value="Collagen"/>
    <property type="match status" value="2"/>
</dbReference>
<evidence type="ECO:0000256" key="1">
    <source>
        <dbReference type="ARBA" id="ARBA00004613"/>
    </source>
</evidence>
<feature type="non-terminal residue" evidence="8">
    <location>
        <position position="405"/>
    </location>
</feature>
<dbReference type="InterPro" id="IPR011489">
    <property type="entry name" value="EMI_domain"/>
</dbReference>
<dbReference type="PANTHER" id="PTHR15427:SF23">
    <property type="entry name" value="EMI DOMAIN-CONTAINING PROTEIN 1"/>
    <property type="match status" value="1"/>
</dbReference>
<feature type="compositionally biased region" description="Pro residues" evidence="5">
    <location>
        <begin position="203"/>
        <end position="218"/>
    </location>
</feature>
<sequence length="405" mass="42416">MQLALFLSWCCCLHGCALGTGFLYQFPASTLQHNYPEQSSGSPGSGFASRRHWCHYTVTRTVSCQVQNGSETVIQRVYQSCRWPGPCANLVSYRTLIRPTYKMSYRTVTTLEWRCCPGFTGSNCEEECMNCTRLADMTERLNTLEAKILLLEAAERSPALENSLPITGTTATWYEELLPDAFPLLNPGTVLRKTGGAAGQVGPPGPVGPTGLPGPPGPKGEKGQPGERGPAGPPGMLGPQGPRGLPGETGIPGPPGPPGPPATPSLPLTFQQGVLYSLQPTAEKESKCPPHSPCASGPKGPPGPIGAPGSQGLPGSPGQPGPKGSKGDRGERGEPGKKGEEGDKGADGEGVQQLREALKILAERVLILEHMIGIHDSLSSIEPGSGQDVIPGSPLRSSIKIKRGG</sequence>
<evidence type="ECO:0000256" key="4">
    <source>
        <dbReference type="ARBA" id="ARBA00023157"/>
    </source>
</evidence>
<keyword evidence="9" id="KW-1185">Reference proteome</keyword>
<protein>
    <submittedName>
        <fullName evidence="8">COQA1 protein</fullName>
    </submittedName>
</protein>
<accession>A0A7L0UU71</accession>
<evidence type="ECO:0000259" key="7">
    <source>
        <dbReference type="PROSITE" id="PS51041"/>
    </source>
</evidence>
<feature type="region of interest" description="Disordered" evidence="5">
    <location>
        <begin position="377"/>
        <end position="405"/>
    </location>
</feature>
<feature type="chain" id="PRO_5029726352" evidence="6">
    <location>
        <begin position="20"/>
        <end position="405"/>
    </location>
</feature>
<feature type="domain" description="EMI" evidence="7">
    <location>
        <begin position="50"/>
        <end position="126"/>
    </location>
</feature>
<reference evidence="8 9" key="1">
    <citation type="submission" date="2019-09" db="EMBL/GenBank/DDBJ databases">
        <title>Bird 10,000 Genomes (B10K) Project - Family phase.</title>
        <authorList>
            <person name="Zhang G."/>
        </authorList>
    </citation>
    <scope>NUCLEOTIDE SEQUENCE [LARGE SCALE GENOMIC DNA]</scope>
    <source>
        <strain evidence="8">B10K-DU-001-35</strain>
        <tissue evidence="8">Muscle</tissue>
    </source>
</reference>
<feature type="compositionally biased region" description="Basic and acidic residues" evidence="5">
    <location>
        <begin position="325"/>
        <end position="347"/>
    </location>
</feature>
<feature type="compositionally biased region" description="Pro residues" evidence="5">
    <location>
        <begin position="252"/>
        <end position="264"/>
    </location>
</feature>
<dbReference type="InterPro" id="IPR008160">
    <property type="entry name" value="Collagen"/>
</dbReference>
<feature type="signal peptide" evidence="6">
    <location>
        <begin position="1"/>
        <end position="19"/>
    </location>
</feature>
<feature type="region of interest" description="Disordered" evidence="5">
    <location>
        <begin position="281"/>
        <end position="350"/>
    </location>
</feature>
<proteinExistence type="predicted"/>
<evidence type="ECO:0000256" key="5">
    <source>
        <dbReference type="SAM" id="MobiDB-lite"/>
    </source>
</evidence>
<keyword evidence="2" id="KW-0964">Secreted</keyword>
<evidence type="ECO:0000256" key="3">
    <source>
        <dbReference type="ARBA" id="ARBA00022729"/>
    </source>
</evidence>
<dbReference type="EMBL" id="VXAX01000979">
    <property type="protein sequence ID" value="NXL70641.1"/>
    <property type="molecule type" value="Genomic_DNA"/>
</dbReference>
<evidence type="ECO:0000313" key="9">
    <source>
        <dbReference type="Proteomes" id="UP000558164"/>
    </source>
</evidence>
<dbReference type="AlphaFoldDB" id="A0A7L0UU71"/>
<organism evidence="8 9">
    <name type="scientific">Leptocoma aspasia</name>
    <dbReference type="NCBI Taxonomy" id="2585812"/>
    <lineage>
        <taxon>Eukaryota</taxon>
        <taxon>Metazoa</taxon>
        <taxon>Chordata</taxon>
        <taxon>Craniata</taxon>
        <taxon>Vertebrata</taxon>
        <taxon>Euteleostomi</taxon>
        <taxon>Archelosauria</taxon>
        <taxon>Archosauria</taxon>
        <taxon>Dinosauria</taxon>
        <taxon>Saurischia</taxon>
        <taxon>Theropoda</taxon>
        <taxon>Coelurosauria</taxon>
        <taxon>Aves</taxon>
        <taxon>Neognathae</taxon>
        <taxon>Neoaves</taxon>
        <taxon>Telluraves</taxon>
        <taxon>Australaves</taxon>
        <taxon>Passeriformes</taxon>
        <taxon>Passeroidea</taxon>
        <taxon>Nectariniidae</taxon>
        <taxon>Leptocoma</taxon>
    </lineage>
</organism>
<comment type="caution">
    <text evidence="8">The sequence shown here is derived from an EMBL/GenBank/DDBJ whole genome shotgun (WGS) entry which is preliminary data.</text>
</comment>
<evidence type="ECO:0000256" key="2">
    <source>
        <dbReference type="ARBA" id="ARBA00022525"/>
    </source>
</evidence>
<evidence type="ECO:0000313" key="8">
    <source>
        <dbReference type="EMBL" id="NXL70641.1"/>
    </source>
</evidence>
<feature type="compositionally biased region" description="Low complexity" evidence="5">
    <location>
        <begin position="307"/>
        <end position="316"/>
    </location>
</feature>
<dbReference type="InterPro" id="IPR050392">
    <property type="entry name" value="Collagen/C1q_domain"/>
</dbReference>